<dbReference type="EMBL" id="JANPWB010000001">
    <property type="protein sequence ID" value="KAJ1213856.1"/>
    <property type="molecule type" value="Genomic_DNA"/>
</dbReference>
<dbReference type="InterPro" id="IPR043502">
    <property type="entry name" value="DNA/RNA_pol_sf"/>
</dbReference>
<dbReference type="InterPro" id="IPR043128">
    <property type="entry name" value="Rev_trsase/Diguanyl_cyclase"/>
</dbReference>
<protein>
    <recommendedName>
        <fullName evidence="3">Gypsy retrotransposon integrase-like protein 1</fullName>
        <ecNumber evidence="2">3.1.26.4</ecNumber>
    </recommendedName>
</protein>
<dbReference type="Gene3D" id="3.10.10.10">
    <property type="entry name" value="HIV Type 1 Reverse Transcriptase, subunit A, domain 1"/>
    <property type="match status" value="1"/>
</dbReference>
<dbReference type="GO" id="GO:0004523">
    <property type="term" value="F:RNA-DNA hybrid ribonuclease activity"/>
    <property type="evidence" value="ECO:0007669"/>
    <property type="project" value="UniProtKB-EC"/>
</dbReference>
<dbReference type="Pfam" id="PF17921">
    <property type="entry name" value="Integrase_H2C2"/>
    <property type="match status" value="1"/>
</dbReference>
<proteinExistence type="inferred from homology"/>
<dbReference type="SUPFAM" id="SSF56672">
    <property type="entry name" value="DNA/RNA polymerases"/>
    <property type="match status" value="1"/>
</dbReference>
<comment type="similarity">
    <text evidence="1">Belongs to the beta type-B retroviral polymerase family. HERV class-II K(HML-2) pol subfamily.</text>
</comment>
<organism evidence="5 6">
    <name type="scientific">Pleurodeles waltl</name>
    <name type="common">Iberian ribbed newt</name>
    <dbReference type="NCBI Taxonomy" id="8319"/>
    <lineage>
        <taxon>Eukaryota</taxon>
        <taxon>Metazoa</taxon>
        <taxon>Chordata</taxon>
        <taxon>Craniata</taxon>
        <taxon>Vertebrata</taxon>
        <taxon>Euteleostomi</taxon>
        <taxon>Amphibia</taxon>
        <taxon>Batrachia</taxon>
        <taxon>Caudata</taxon>
        <taxon>Salamandroidea</taxon>
        <taxon>Salamandridae</taxon>
        <taxon>Pleurodelinae</taxon>
        <taxon>Pleurodeles</taxon>
    </lineage>
</organism>
<evidence type="ECO:0000256" key="2">
    <source>
        <dbReference type="ARBA" id="ARBA00012180"/>
    </source>
</evidence>
<feature type="domain" description="Reverse transcriptase" evidence="4">
    <location>
        <begin position="80"/>
        <end position="263"/>
    </location>
</feature>
<dbReference type="Proteomes" id="UP001066276">
    <property type="component" value="Chromosome 1_1"/>
</dbReference>
<evidence type="ECO:0000259" key="4">
    <source>
        <dbReference type="PROSITE" id="PS50878"/>
    </source>
</evidence>
<gene>
    <name evidence="5" type="ORF">NDU88_001486</name>
</gene>
<dbReference type="Gene3D" id="3.30.70.270">
    <property type="match status" value="1"/>
</dbReference>
<evidence type="ECO:0000313" key="6">
    <source>
        <dbReference type="Proteomes" id="UP001066276"/>
    </source>
</evidence>
<keyword evidence="6" id="KW-1185">Reference proteome</keyword>
<dbReference type="PANTHER" id="PTHR37984:SF9">
    <property type="entry name" value="INTEGRASE CATALYTIC DOMAIN-CONTAINING PROTEIN"/>
    <property type="match status" value="1"/>
</dbReference>
<comment type="caution">
    <text evidence="5">The sequence shown here is derived from an EMBL/GenBank/DDBJ whole genome shotgun (WGS) entry which is preliminary data.</text>
</comment>
<dbReference type="Gene3D" id="1.10.340.70">
    <property type="match status" value="1"/>
</dbReference>
<name>A0AAV7WMG3_PLEWA</name>
<dbReference type="AlphaFoldDB" id="A0AAV7WMG3"/>
<dbReference type="InterPro" id="IPR041588">
    <property type="entry name" value="Integrase_H2C2"/>
</dbReference>
<accession>A0AAV7WMG3</accession>
<dbReference type="FunFam" id="1.10.340.70:FF:000004">
    <property type="entry name" value="Retrovirus-related Pol polyprotein from transposon 297-like Protein"/>
    <property type="match status" value="1"/>
</dbReference>
<dbReference type="EC" id="3.1.26.4" evidence="2"/>
<evidence type="ECO:0000313" key="5">
    <source>
        <dbReference type="EMBL" id="KAJ1213856.1"/>
    </source>
</evidence>
<dbReference type="CDD" id="cd01647">
    <property type="entry name" value="RT_LTR"/>
    <property type="match status" value="1"/>
</dbReference>
<evidence type="ECO:0000256" key="1">
    <source>
        <dbReference type="ARBA" id="ARBA00010879"/>
    </source>
</evidence>
<dbReference type="Pfam" id="PF00078">
    <property type="entry name" value="RVT_1"/>
    <property type="match status" value="1"/>
</dbReference>
<dbReference type="PANTHER" id="PTHR37984">
    <property type="entry name" value="PROTEIN CBG26694"/>
    <property type="match status" value="1"/>
</dbReference>
<dbReference type="InterPro" id="IPR050951">
    <property type="entry name" value="Retrovirus_Pol_polyprotein"/>
</dbReference>
<dbReference type="InterPro" id="IPR000477">
    <property type="entry name" value="RT_dom"/>
</dbReference>
<evidence type="ECO:0000256" key="3">
    <source>
        <dbReference type="ARBA" id="ARBA00039658"/>
    </source>
</evidence>
<sequence>MGIKLDPNSDNQVMVVKDTSDSLEICKEFPGVFSDNLGCLVNFEHKIILKINTVPIVHKVRRVPRMMLEPLKAELNRLLGAGVIEEIESSEWLAPVVLAPKDNGKRIRMCVDLRDLNKNIWLDRQPLPNITEELSCLGGSKVSSVLDLSSAYHQIVLHPESRHLTSFVTPLGAYQFLRMPFGLASAAACFQRVMKRILGDIVGTLCFQDDILVHGKSVDEHDKILRTVLSKLAEAGLTVKKEKFSSEEEVEDELTINWVREMAISKEEWEMALEGDLDRHKLREFVVKGWPEFKDVPDSLKGYWNVRDELSLDGNELYRGDKFVPPKDLRNKILNLAHEGHLGRSLTKSRLRAIYWWPGLDSEAEAIVKDCLNCALSDKSKKVARAPLSPVVVPDKTLG</sequence>
<reference evidence="5" key="1">
    <citation type="journal article" date="2022" name="bioRxiv">
        <title>Sequencing and chromosome-scale assembly of the giantPleurodeles waltlgenome.</title>
        <authorList>
            <person name="Brown T."/>
            <person name="Elewa A."/>
            <person name="Iarovenko S."/>
            <person name="Subramanian E."/>
            <person name="Araus A.J."/>
            <person name="Petzold A."/>
            <person name="Susuki M."/>
            <person name="Suzuki K.-i.T."/>
            <person name="Hayashi T."/>
            <person name="Toyoda A."/>
            <person name="Oliveira C."/>
            <person name="Osipova E."/>
            <person name="Leigh N.D."/>
            <person name="Simon A."/>
            <person name="Yun M.H."/>
        </authorList>
    </citation>
    <scope>NUCLEOTIDE SEQUENCE</scope>
    <source>
        <strain evidence="5">20211129_DDA</strain>
        <tissue evidence="5">Liver</tissue>
    </source>
</reference>
<dbReference type="PROSITE" id="PS50878">
    <property type="entry name" value="RT_POL"/>
    <property type="match status" value="1"/>
</dbReference>